<reference evidence="8" key="3">
    <citation type="submission" date="2019-03" db="EMBL/GenBank/DDBJ databases">
        <authorList>
            <person name="Warren W.C."/>
            <person name="Johnson G.S."/>
        </authorList>
    </citation>
    <scope>NUCLEOTIDE SEQUENCE [LARGE SCALE GENOMIC DNA]</scope>
    <source>
        <strain evidence="8">Basenji</strain>
    </source>
</reference>
<dbReference type="Ensembl" id="ENSCAFT00040012583.1">
    <property type="protein sequence ID" value="ENSCAFP00040010905.1"/>
    <property type="gene ID" value="ENSCAFG00040006748.1"/>
</dbReference>
<sequence length="317" mass="34231">MSLKIQTSNVTNKNDPKSINSRVFIGNLNTAVVKKSDVETIFSKYGRVAGCSVHKGYAFVQYANERHARAAVLGENGRVLAGQTLDINMAGEPKPNRPKGLKRAASAIYSGYSFDYDYYRDDFYDRLFDYRGRLSPVPVPRAVPVKRPRVTVPLVRRVKTTIPVKLFARSTAITAGSAKIKLKSSELQTIKTELTQIKSNIDALLGRLEQIAEEQKANPDGKKKGDSSSGSGGGSSGGSSRPPAPQEDTASEAGTPQGEAQARDDGDEEGLLTHSEEELVRAQLGRGFQEGSSGRGNELDSGPVSFFLPLSLEILAL</sequence>
<name>A0A8C0QLN7_CANLF</name>
<dbReference type="InterPro" id="IPR000504">
    <property type="entry name" value="RRM_dom"/>
</dbReference>
<dbReference type="PANTHER" id="PTHR13968:SF6">
    <property type="entry name" value="RNA-BINDING PROTEIN RALY"/>
    <property type="match status" value="1"/>
</dbReference>
<feature type="compositionally biased region" description="Basic and acidic residues" evidence="5">
    <location>
        <begin position="215"/>
        <end position="226"/>
    </location>
</feature>
<dbReference type="Proteomes" id="UP000694429">
    <property type="component" value="Chromosome 24"/>
</dbReference>
<dbReference type="InterPro" id="IPR051186">
    <property type="entry name" value="RRM_HNRPC/RALY_subfam"/>
</dbReference>
<accession>A0A8C0QLN7</accession>
<dbReference type="Pfam" id="PF00076">
    <property type="entry name" value="RRM_1"/>
    <property type="match status" value="1"/>
</dbReference>
<dbReference type="Proteomes" id="UP000002254">
    <property type="component" value="Chromosome 24"/>
</dbReference>
<dbReference type="Gene3D" id="3.30.70.330">
    <property type="match status" value="1"/>
</dbReference>
<dbReference type="PANTHER" id="PTHR13968">
    <property type="entry name" value="HETEROGENEOUS NUCLEAR RIBONUCLEOPROTEIN"/>
    <property type="match status" value="1"/>
</dbReference>
<evidence type="ECO:0000313" key="8">
    <source>
        <dbReference type="Ensembl" id="ENSCAFP00030032157.1"/>
    </source>
</evidence>
<evidence type="ECO:0000313" key="9">
    <source>
        <dbReference type="Ensembl" id="ENSCAFP00040010905.1"/>
    </source>
</evidence>
<gene>
    <name evidence="9" type="primary">RALY</name>
</gene>
<dbReference type="PIRSF" id="PIRSF037992">
    <property type="entry name" value="hnRNP-C_Raly"/>
    <property type="match status" value="1"/>
</dbReference>
<keyword evidence="2 4" id="KW-0694">RNA-binding</keyword>
<reference evidence="9" key="4">
    <citation type="submission" date="2025-05" db="UniProtKB">
        <authorList>
            <consortium name="Ensembl"/>
        </authorList>
    </citation>
    <scope>IDENTIFICATION</scope>
</reference>
<feature type="region of interest" description="Disordered" evidence="5">
    <location>
        <begin position="215"/>
        <end position="304"/>
    </location>
</feature>
<evidence type="ECO:0000256" key="3">
    <source>
        <dbReference type="ARBA" id="ARBA00023054"/>
    </source>
</evidence>
<reference evidence="7 10" key="1">
    <citation type="journal article" date="2005" name="Nature">
        <title>Genome sequence, comparative analysis and haplotype structure of the domestic dog.</title>
        <authorList>
            <consortium name="Broad Sequencing Platform"/>
            <person name="Lindblad-Toh K."/>
            <person name="Wade C.M."/>
            <person name="Mikkelsen T.S."/>
            <person name="Karlsson E.K."/>
            <person name="Jaffe D.B."/>
            <person name="Kamal M."/>
            <person name="Clamp M."/>
            <person name="Chang J.L."/>
            <person name="Kulbokas E.J. III"/>
            <person name="Zody M.C."/>
            <person name="Mauceli E."/>
            <person name="Xie X."/>
            <person name="Breen M."/>
            <person name="Wayne R.K."/>
            <person name="Ostrander E.A."/>
            <person name="Ponting C.P."/>
            <person name="Galibert F."/>
            <person name="Smith D.R."/>
            <person name="DeJong P.J."/>
            <person name="Kirkness E."/>
            <person name="Alvarez P."/>
            <person name="Biagi T."/>
            <person name="Brockman W."/>
            <person name="Butler J."/>
            <person name="Chin C.W."/>
            <person name="Cook A."/>
            <person name="Cuff J."/>
            <person name="Daly M.J."/>
            <person name="DeCaprio D."/>
            <person name="Gnerre S."/>
            <person name="Grabherr M."/>
            <person name="Kellis M."/>
            <person name="Kleber M."/>
            <person name="Bardeleben C."/>
            <person name="Goodstadt L."/>
            <person name="Heger A."/>
            <person name="Hitte C."/>
            <person name="Kim L."/>
            <person name="Koepfli K.P."/>
            <person name="Parker H.G."/>
            <person name="Pollinger J.P."/>
            <person name="Searle S.M."/>
            <person name="Sutter N.B."/>
            <person name="Thomas R."/>
            <person name="Webber C."/>
            <person name="Baldwin J."/>
            <person name="Abebe A."/>
            <person name="Abouelleil A."/>
            <person name="Aftuck L."/>
            <person name="Ait-Zahra M."/>
            <person name="Aldredge T."/>
            <person name="Allen N."/>
            <person name="An P."/>
            <person name="Anderson S."/>
            <person name="Antoine C."/>
            <person name="Arachchi H."/>
            <person name="Aslam A."/>
            <person name="Ayotte L."/>
            <person name="Bachantsang P."/>
            <person name="Barry A."/>
            <person name="Bayul T."/>
            <person name="Benamara M."/>
            <person name="Berlin A."/>
            <person name="Bessette D."/>
            <person name="Blitshteyn B."/>
            <person name="Bloom T."/>
            <person name="Blye J."/>
            <person name="Boguslavskiy L."/>
            <person name="Bonnet C."/>
            <person name="Boukhgalter B."/>
            <person name="Brown A."/>
            <person name="Cahill P."/>
            <person name="Calixte N."/>
            <person name="Camarata J."/>
            <person name="Cheshatsang Y."/>
            <person name="Chu J."/>
            <person name="Citroen M."/>
            <person name="Collymore A."/>
            <person name="Cooke P."/>
            <person name="Dawoe T."/>
            <person name="Daza R."/>
            <person name="Decktor K."/>
            <person name="DeGray S."/>
            <person name="Dhargay N."/>
            <person name="Dooley K."/>
            <person name="Dooley K."/>
            <person name="Dorje P."/>
            <person name="Dorjee K."/>
            <person name="Dorris L."/>
            <person name="Duffey N."/>
            <person name="Dupes A."/>
            <person name="Egbiremolen O."/>
            <person name="Elong R."/>
            <person name="Falk J."/>
            <person name="Farina A."/>
            <person name="Faro S."/>
            <person name="Ferguson D."/>
            <person name="Ferreira P."/>
            <person name="Fisher S."/>
            <person name="FitzGerald M."/>
            <person name="Foley K."/>
            <person name="Foley C."/>
            <person name="Franke A."/>
            <person name="Friedrich D."/>
            <person name="Gage D."/>
            <person name="Garber M."/>
            <person name="Gearin G."/>
            <person name="Giannoukos G."/>
            <person name="Goode T."/>
            <person name="Goyette A."/>
            <person name="Graham J."/>
            <person name="Grandbois E."/>
            <person name="Gyaltsen K."/>
            <person name="Hafez N."/>
            <person name="Hagopian D."/>
            <person name="Hagos B."/>
            <person name="Hall J."/>
            <person name="Healy C."/>
            <person name="Hegarty R."/>
            <person name="Honan T."/>
            <person name="Horn A."/>
            <person name="Houde N."/>
            <person name="Hughes L."/>
            <person name="Hunnicutt L."/>
            <person name="Husby M."/>
            <person name="Jester B."/>
            <person name="Jones C."/>
            <person name="Kamat A."/>
            <person name="Kanga B."/>
            <person name="Kells C."/>
            <person name="Khazanovich D."/>
            <person name="Kieu A.C."/>
            <person name="Kisner P."/>
            <person name="Kumar M."/>
            <person name="Lance K."/>
            <person name="Landers T."/>
            <person name="Lara M."/>
            <person name="Lee W."/>
            <person name="Leger J.P."/>
            <person name="Lennon N."/>
            <person name="Leuper L."/>
            <person name="LeVine S."/>
            <person name="Liu J."/>
            <person name="Liu X."/>
            <person name="Lokyitsang Y."/>
            <person name="Lokyitsang T."/>
            <person name="Lui A."/>
            <person name="Macdonald J."/>
            <person name="Major J."/>
            <person name="Marabella R."/>
            <person name="Maru K."/>
            <person name="Matthews C."/>
            <person name="McDonough S."/>
            <person name="Mehta T."/>
            <person name="Meldrim J."/>
            <person name="Melnikov A."/>
            <person name="Meneus L."/>
            <person name="Mihalev A."/>
            <person name="Mihova T."/>
            <person name="Miller K."/>
            <person name="Mittelman R."/>
            <person name="Mlenga V."/>
            <person name="Mulrain L."/>
            <person name="Munson G."/>
            <person name="Navidi A."/>
            <person name="Naylor J."/>
            <person name="Nguyen T."/>
            <person name="Nguyen N."/>
            <person name="Nguyen C."/>
            <person name="Nguyen T."/>
            <person name="Nicol R."/>
            <person name="Norbu N."/>
            <person name="Norbu C."/>
            <person name="Novod N."/>
            <person name="Nyima T."/>
            <person name="Olandt P."/>
            <person name="O'Neill B."/>
            <person name="O'Neill K."/>
            <person name="Osman S."/>
            <person name="Oyono L."/>
            <person name="Patti C."/>
            <person name="Perrin D."/>
            <person name="Phunkhang P."/>
            <person name="Pierre F."/>
            <person name="Priest M."/>
            <person name="Rachupka A."/>
            <person name="Raghuraman S."/>
            <person name="Rameau R."/>
            <person name="Ray V."/>
            <person name="Raymond C."/>
            <person name="Rege F."/>
            <person name="Rise C."/>
            <person name="Rogers J."/>
            <person name="Rogov P."/>
            <person name="Sahalie J."/>
            <person name="Settipalli S."/>
            <person name="Sharpe T."/>
            <person name="Shea T."/>
            <person name="Sheehan M."/>
            <person name="Sherpa N."/>
            <person name="Shi J."/>
            <person name="Shih D."/>
            <person name="Sloan J."/>
            <person name="Smith C."/>
            <person name="Sparrow T."/>
            <person name="Stalker J."/>
            <person name="Stange-Thomann N."/>
            <person name="Stavropoulos S."/>
            <person name="Stone C."/>
            <person name="Stone S."/>
            <person name="Sykes S."/>
            <person name="Tchuinga P."/>
            <person name="Tenzing P."/>
            <person name="Tesfaye S."/>
            <person name="Thoulutsang D."/>
            <person name="Thoulutsang Y."/>
            <person name="Topham K."/>
            <person name="Topping I."/>
            <person name="Tsamla T."/>
            <person name="Vassiliev H."/>
            <person name="Venkataraman V."/>
            <person name="Vo A."/>
            <person name="Wangchuk T."/>
            <person name="Wangdi T."/>
            <person name="Weiand M."/>
            <person name="Wilkinson J."/>
            <person name="Wilson A."/>
            <person name="Yadav S."/>
            <person name="Yang S."/>
            <person name="Yang X."/>
            <person name="Young G."/>
            <person name="Yu Q."/>
            <person name="Zainoun J."/>
            <person name="Zembek L."/>
            <person name="Zimmer A."/>
            <person name="Lander E.S."/>
        </authorList>
    </citation>
    <scope>NUCLEOTIDE SEQUENCE [LARGE SCALE GENOMIC DNA]</scope>
    <source>
        <strain evidence="7">Boxer</strain>
    </source>
</reference>
<dbReference type="Proteomes" id="UP000694542">
    <property type="component" value="Chromosome 24"/>
</dbReference>
<reference evidence="9" key="2">
    <citation type="submission" date="2018-10" db="EMBL/GenBank/DDBJ databases">
        <title>De novo assembly of a Great Dane genome.</title>
        <authorList>
            <person name="Kidd J.M."/>
            <person name="Pendleton A.L."/>
            <person name="Shen F."/>
            <person name="Emery S."/>
        </authorList>
    </citation>
    <scope>NUCLEOTIDE SEQUENCE [LARGE SCALE GENOMIC DNA]</scope>
    <source>
        <strain evidence="9">Great Dane</strain>
    </source>
</reference>
<evidence type="ECO:0000313" key="11">
    <source>
        <dbReference type="Proteomes" id="UP000694542"/>
    </source>
</evidence>
<evidence type="ECO:0000313" key="7">
    <source>
        <dbReference type="Ensembl" id="ENSCAFP00000046620.2"/>
    </source>
</evidence>
<feature type="domain" description="RRM" evidence="6">
    <location>
        <begin position="21"/>
        <end position="92"/>
    </location>
</feature>
<evidence type="ECO:0000313" key="10">
    <source>
        <dbReference type="Proteomes" id="UP000002254"/>
    </source>
</evidence>
<dbReference type="PROSITE" id="PS50102">
    <property type="entry name" value="RRM"/>
    <property type="match status" value="1"/>
</dbReference>
<evidence type="ECO:0000256" key="4">
    <source>
        <dbReference type="PROSITE-ProRule" id="PRU00176"/>
    </source>
</evidence>
<evidence type="ECO:0000256" key="2">
    <source>
        <dbReference type="ARBA" id="ARBA00022884"/>
    </source>
</evidence>
<proteinExistence type="inferred from homology"/>
<dbReference type="CDD" id="cd12604">
    <property type="entry name" value="RRM_RALY"/>
    <property type="match status" value="1"/>
</dbReference>
<keyword evidence="3" id="KW-0175">Coiled coil</keyword>
<dbReference type="GO" id="GO:0003723">
    <property type="term" value="F:RNA binding"/>
    <property type="evidence" value="ECO:0007669"/>
    <property type="project" value="UniProtKB-UniRule"/>
</dbReference>
<dbReference type="InterPro" id="IPR017347">
    <property type="entry name" value="hnRNP_C"/>
</dbReference>
<protein>
    <submittedName>
        <fullName evidence="9">RALY heteroous nuclear ribonucleoprotein</fullName>
    </submittedName>
</protein>
<dbReference type="InterPro" id="IPR012677">
    <property type="entry name" value="Nucleotide-bd_a/b_plait_sf"/>
</dbReference>
<dbReference type="OrthoDB" id="6730379at2759"/>
<evidence type="ECO:0000256" key="5">
    <source>
        <dbReference type="SAM" id="MobiDB-lite"/>
    </source>
</evidence>
<dbReference type="InterPro" id="IPR034502">
    <property type="entry name" value="RALY_RRM"/>
</dbReference>
<dbReference type="SUPFAM" id="SSF54928">
    <property type="entry name" value="RNA-binding domain, RBD"/>
    <property type="match status" value="1"/>
</dbReference>
<dbReference type="Ensembl" id="ENSCAFT00030036857.1">
    <property type="protein sequence ID" value="ENSCAFP00030032157.1"/>
    <property type="gene ID" value="ENSCAFG00030020005.1"/>
</dbReference>
<comment type="similarity">
    <text evidence="1">Belongs to the RRM HNRPC family. RALY subfamily.</text>
</comment>
<evidence type="ECO:0000259" key="6">
    <source>
        <dbReference type="PROSITE" id="PS50102"/>
    </source>
</evidence>
<organism evidence="9 11">
    <name type="scientific">Canis lupus familiaris</name>
    <name type="common">Dog</name>
    <name type="synonym">Canis familiaris</name>
    <dbReference type="NCBI Taxonomy" id="9615"/>
    <lineage>
        <taxon>Eukaryota</taxon>
        <taxon>Metazoa</taxon>
        <taxon>Chordata</taxon>
        <taxon>Craniata</taxon>
        <taxon>Vertebrata</taxon>
        <taxon>Euteleostomi</taxon>
        <taxon>Mammalia</taxon>
        <taxon>Eutheria</taxon>
        <taxon>Laurasiatheria</taxon>
        <taxon>Carnivora</taxon>
        <taxon>Caniformia</taxon>
        <taxon>Canidae</taxon>
        <taxon>Canis</taxon>
    </lineage>
</organism>
<dbReference type="SMART" id="SM00360">
    <property type="entry name" value="RRM"/>
    <property type="match status" value="1"/>
</dbReference>
<dbReference type="Ensembl" id="ENSCAFT00000070385.2">
    <property type="protein sequence ID" value="ENSCAFP00000046620.2"/>
    <property type="gene ID" value="ENSCAFG00000007490.5"/>
</dbReference>
<dbReference type="AlphaFoldDB" id="A0A8C0QLN7"/>
<dbReference type="FunFam" id="3.30.70.330:FF:000019">
    <property type="entry name" value="heterogeneous nuclear ribonucleoproteins C1/C2 isoform X1"/>
    <property type="match status" value="1"/>
</dbReference>
<dbReference type="InterPro" id="IPR035979">
    <property type="entry name" value="RBD_domain_sf"/>
</dbReference>
<evidence type="ECO:0000256" key="1">
    <source>
        <dbReference type="ARBA" id="ARBA00008631"/>
    </source>
</evidence>